<feature type="chain" id="PRO_5046766073" evidence="1">
    <location>
        <begin position="20"/>
        <end position="281"/>
    </location>
</feature>
<reference evidence="2 3" key="1">
    <citation type="submission" date="2024-05" db="EMBL/GenBank/DDBJ databases">
        <authorList>
            <person name="Duchaud E."/>
        </authorList>
    </citation>
    <scope>NUCLEOTIDE SEQUENCE [LARGE SCALE GENOMIC DNA]</scope>
    <source>
        <strain evidence="2">Ena-SAMPLE-TAB-13-05-2024-13:56:06:370-140302</strain>
    </source>
</reference>
<keyword evidence="1" id="KW-0732">Signal</keyword>
<name>A0ABM9P5Y7_9FLAO</name>
<evidence type="ECO:0000313" key="2">
    <source>
        <dbReference type="EMBL" id="CAL2094614.1"/>
    </source>
</evidence>
<keyword evidence="3" id="KW-1185">Reference proteome</keyword>
<accession>A0ABM9P5Y7</accession>
<evidence type="ECO:0000256" key="1">
    <source>
        <dbReference type="SAM" id="SignalP"/>
    </source>
</evidence>
<comment type="caution">
    <text evidence="2">The sequence shown here is derived from an EMBL/GenBank/DDBJ whole genome shotgun (WGS) entry which is preliminary data.</text>
</comment>
<proteinExistence type="predicted"/>
<dbReference type="Proteomes" id="UP001497416">
    <property type="component" value="Unassembled WGS sequence"/>
</dbReference>
<dbReference type="RefSeq" id="WP_348713996.1">
    <property type="nucleotide sequence ID" value="NZ_CAXIXW010000019.1"/>
</dbReference>
<dbReference type="Pfam" id="PF11138">
    <property type="entry name" value="DUF2911"/>
    <property type="match status" value="1"/>
</dbReference>
<evidence type="ECO:0000313" key="3">
    <source>
        <dbReference type="Proteomes" id="UP001497416"/>
    </source>
</evidence>
<organism evidence="2 3">
    <name type="scientific">Tenacibaculum platacis</name>
    <dbReference type="NCBI Taxonomy" id="3137852"/>
    <lineage>
        <taxon>Bacteria</taxon>
        <taxon>Pseudomonadati</taxon>
        <taxon>Bacteroidota</taxon>
        <taxon>Flavobacteriia</taxon>
        <taxon>Flavobacteriales</taxon>
        <taxon>Flavobacteriaceae</taxon>
        <taxon>Tenacibaculum</taxon>
    </lineage>
</organism>
<dbReference type="InterPro" id="IPR021314">
    <property type="entry name" value="DUF2911"/>
</dbReference>
<gene>
    <name evidence="2" type="ORF">T190607A01A_70068</name>
</gene>
<feature type="signal peptide" evidence="1">
    <location>
        <begin position="1"/>
        <end position="19"/>
    </location>
</feature>
<protein>
    <submittedName>
        <fullName evidence="2">DUF2911 family protein</fullName>
    </submittedName>
</protein>
<sequence length="281" mass="30995">MKKILLGLFVASLTLSVNAQIKTPQPSPLSKLEQKVGLTDVTVEYSRPGVKGRKVFGDLVPFGSLWRTGANKNTIVTFSQDVMIGGKKLKKGSYAIFTKPAASSWEVMFYSDTNNWGTPRKWDDSKVALTTTASVVNMPMTVETFTISFDDITNSSAVLGILWENTYAGIKFEVPTDKAVEASIASVMSGPAPNDYYAAASYYMDEGKDVKKAMMWIDKAVDMTKDQPRFWYLRKQSLIHAKAGDKKGAIEAAKASLMHAEKAKNADYVKMNKESLKKWGA</sequence>
<dbReference type="EMBL" id="CAXIXY010000009">
    <property type="protein sequence ID" value="CAL2094614.1"/>
    <property type="molecule type" value="Genomic_DNA"/>
</dbReference>